<dbReference type="AlphaFoldDB" id="M5S4C8"/>
<name>M5S4C8_9BACT</name>
<dbReference type="EMBL" id="ANOG01000087">
    <property type="protein sequence ID" value="EMI22502.1"/>
    <property type="molecule type" value="Genomic_DNA"/>
</dbReference>
<comment type="caution">
    <text evidence="1">The sequence shown here is derived from an EMBL/GenBank/DDBJ whole genome shotgun (WGS) entry which is preliminary data.</text>
</comment>
<dbReference type="Proteomes" id="UP000011991">
    <property type="component" value="Unassembled WGS sequence"/>
</dbReference>
<evidence type="ECO:0000313" key="2">
    <source>
        <dbReference type="Proteomes" id="UP000011991"/>
    </source>
</evidence>
<evidence type="ECO:0000313" key="1">
    <source>
        <dbReference type="EMBL" id="EMI22502.1"/>
    </source>
</evidence>
<protein>
    <submittedName>
        <fullName evidence="1">Uncharacterized protein</fullName>
    </submittedName>
</protein>
<proteinExistence type="predicted"/>
<accession>M5S4C8</accession>
<keyword evidence="2" id="KW-1185">Reference proteome</keyword>
<sequence length="52" mass="5500">MPAELAVAKVAETSAAQLKPKLSASFATKNCFTASRFVSSGLLISSKCKSHW</sequence>
<reference evidence="1 2" key="1">
    <citation type="journal article" date="2013" name="Mar. Genomics">
        <title>Expression of sulfatases in Rhodopirellula baltica and the diversity of sulfatases in the genus Rhodopirellula.</title>
        <authorList>
            <person name="Wegner C.E."/>
            <person name="Richter-Heitmann T."/>
            <person name="Klindworth A."/>
            <person name="Klockow C."/>
            <person name="Richter M."/>
            <person name="Achstetter T."/>
            <person name="Glockner F.O."/>
            <person name="Harder J."/>
        </authorList>
    </citation>
    <scope>NUCLEOTIDE SEQUENCE [LARGE SCALE GENOMIC DNA]</scope>
    <source>
        <strain evidence="1 2">SM1</strain>
    </source>
</reference>
<organism evidence="1 2">
    <name type="scientific">Rhodopirellula maiorica SM1</name>
    <dbReference type="NCBI Taxonomy" id="1265738"/>
    <lineage>
        <taxon>Bacteria</taxon>
        <taxon>Pseudomonadati</taxon>
        <taxon>Planctomycetota</taxon>
        <taxon>Planctomycetia</taxon>
        <taxon>Pirellulales</taxon>
        <taxon>Pirellulaceae</taxon>
        <taxon>Novipirellula</taxon>
    </lineage>
</organism>
<gene>
    <name evidence="1" type="ORF">RMSM_00565</name>
</gene>